<dbReference type="STRING" id="1245910.OY14_00945"/>
<dbReference type="Pfam" id="PF00472">
    <property type="entry name" value="RF-1"/>
    <property type="match status" value="1"/>
</dbReference>
<dbReference type="Gene3D" id="3.30.70.1660">
    <property type="match status" value="1"/>
</dbReference>
<evidence type="ECO:0000256" key="7">
    <source>
        <dbReference type="HAMAP-Rule" id="MF_00093"/>
    </source>
</evidence>
<gene>
    <name evidence="7" type="primary">prfA</name>
    <name evidence="12" type="ORF">OY14_00945</name>
</gene>
<dbReference type="InterPro" id="IPR050057">
    <property type="entry name" value="Prokaryotic/Mito_RF"/>
</dbReference>
<evidence type="ECO:0000259" key="11">
    <source>
        <dbReference type="PROSITE" id="PS00745"/>
    </source>
</evidence>
<evidence type="ECO:0000313" key="12">
    <source>
        <dbReference type="EMBL" id="AJA90027.1"/>
    </source>
</evidence>
<dbReference type="Proteomes" id="UP000030940">
    <property type="component" value="Chromosome"/>
</dbReference>
<feature type="region of interest" description="Disordered" evidence="10">
    <location>
        <begin position="282"/>
        <end position="313"/>
    </location>
</feature>
<dbReference type="SUPFAM" id="SSF75620">
    <property type="entry name" value="Release factor"/>
    <property type="match status" value="1"/>
</dbReference>
<evidence type="ECO:0000256" key="3">
    <source>
        <dbReference type="ARBA" id="ARBA00010835"/>
    </source>
</evidence>
<evidence type="ECO:0000256" key="4">
    <source>
        <dbReference type="ARBA" id="ARBA00022481"/>
    </source>
</evidence>
<proteinExistence type="inferred from homology"/>
<comment type="similarity">
    <text evidence="3 7">Belongs to the prokaryotic/mitochondrial release factor family.</text>
</comment>
<comment type="function">
    <text evidence="1 7">Peptide chain release factor 1 directs the termination of translation in response to the peptide chain termination codons UAG and UAA.</text>
</comment>
<dbReference type="GO" id="GO:0005829">
    <property type="term" value="C:cytosol"/>
    <property type="evidence" value="ECO:0007669"/>
    <property type="project" value="UniProtKB-ARBA"/>
</dbReference>
<dbReference type="SMART" id="SM00937">
    <property type="entry name" value="PCRF"/>
    <property type="match status" value="1"/>
</dbReference>
<keyword evidence="6 7" id="KW-0648">Protein biosynthesis</keyword>
<comment type="subcellular location">
    <subcellularLocation>
        <location evidence="2 7">Cytoplasm</location>
    </subcellularLocation>
</comment>
<dbReference type="Pfam" id="PF03462">
    <property type="entry name" value="PCRF"/>
    <property type="match status" value="1"/>
</dbReference>
<organism evidence="12 13">
    <name type="scientific">Borreliella chilensis</name>
    <dbReference type="NCBI Taxonomy" id="1245910"/>
    <lineage>
        <taxon>Bacteria</taxon>
        <taxon>Pseudomonadati</taxon>
        <taxon>Spirochaetota</taxon>
        <taxon>Spirochaetia</taxon>
        <taxon>Spirochaetales</taxon>
        <taxon>Borreliaceae</taxon>
        <taxon>Borreliella</taxon>
    </lineage>
</organism>
<feature type="coiled-coil region" evidence="9">
    <location>
        <begin position="6"/>
        <end position="95"/>
    </location>
</feature>
<dbReference type="NCBIfam" id="NF001859">
    <property type="entry name" value="PRK00591.1"/>
    <property type="match status" value="1"/>
</dbReference>
<dbReference type="InterPro" id="IPR000352">
    <property type="entry name" value="Pep_chain_release_fac_I"/>
</dbReference>
<dbReference type="FunFam" id="3.30.160.20:FF:000004">
    <property type="entry name" value="Peptide chain release factor 1"/>
    <property type="match status" value="1"/>
</dbReference>
<dbReference type="PANTHER" id="PTHR43804">
    <property type="entry name" value="LD18447P"/>
    <property type="match status" value="1"/>
</dbReference>
<accession>A0A0A7V1E9</accession>
<evidence type="ECO:0000256" key="2">
    <source>
        <dbReference type="ARBA" id="ARBA00004496"/>
    </source>
</evidence>
<dbReference type="KEGG" id="bchi:OY14_00945"/>
<dbReference type="PANTHER" id="PTHR43804:SF7">
    <property type="entry name" value="LD18447P"/>
    <property type="match status" value="1"/>
</dbReference>
<evidence type="ECO:0000256" key="9">
    <source>
        <dbReference type="SAM" id="Coils"/>
    </source>
</evidence>
<dbReference type="PROSITE" id="PS00745">
    <property type="entry name" value="RF_PROK_I"/>
    <property type="match status" value="1"/>
</dbReference>
<evidence type="ECO:0000256" key="10">
    <source>
        <dbReference type="SAM" id="MobiDB-lite"/>
    </source>
</evidence>
<dbReference type="InterPro" id="IPR004373">
    <property type="entry name" value="RF-1"/>
</dbReference>
<dbReference type="InterPro" id="IPR005139">
    <property type="entry name" value="PCRF"/>
</dbReference>
<dbReference type="HOGENOM" id="CLU_036856_0_1_12"/>
<sequence length="357" mass="41468">MLLEKLNSATSKIKSIEEKLQDANLIKNQKEYSKIIKEYTYLEKINTKKIEYEKILSQINDNKSILEKEEQQEMKELIKQEIIDLSKKKEELEHQIKMLLLPQDENDSKNIIIEIRAGTGGEEAALFANNLYSMYIKYSEKKKWKTEIINFNETELGGFKEVIFEIKGKDVFKKLKYESGVHRVQRIPVTESNGRLQTSAATVAVLPNIEETEIDINEKDLRIDVYRSSGAGGQHVNTTDSAVRITHLPTGIVVQCQNERSQHKNKDQAMKILRARLYEFEDSKKQEQRSNNRKQQVGSGDRSERIRTYNFPQNRITDHRANITLHKLEEFMQGELDSLLDPLAIELQEQTLKNNNI</sequence>
<name>A0A0A7V1E9_9SPIR</name>
<keyword evidence="13" id="KW-1185">Reference proteome</keyword>
<evidence type="ECO:0000256" key="6">
    <source>
        <dbReference type="ARBA" id="ARBA00022917"/>
    </source>
</evidence>
<evidence type="ECO:0000313" key="13">
    <source>
        <dbReference type="Proteomes" id="UP000030940"/>
    </source>
</evidence>
<dbReference type="NCBIfam" id="TIGR00019">
    <property type="entry name" value="prfA"/>
    <property type="match status" value="1"/>
</dbReference>
<keyword evidence="9" id="KW-0175">Coiled coil</keyword>
<protein>
    <recommendedName>
        <fullName evidence="7 8">Peptide chain release factor 1</fullName>
        <shortName evidence="7">RF-1</shortName>
    </recommendedName>
</protein>
<keyword evidence="5 7" id="KW-0963">Cytoplasm</keyword>
<keyword evidence="4 7" id="KW-0488">Methylation</keyword>
<feature type="domain" description="Prokaryotic-type class I peptide chain release factors" evidence="11">
    <location>
        <begin position="227"/>
        <end position="243"/>
    </location>
</feature>
<evidence type="ECO:0000256" key="8">
    <source>
        <dbReference type="NCBIfam" id="TIGR00019"/>
    </source>
</evidence>
<dbReference type="Gene3D" id="3.30.160.20">
    <property type="match status" value="1"/>
</dbReference>
<dbReference type="Gene3D" id="6.10.140.1950">
    <property type="match status" value="1"/>
</dbReference>
<dbReference type="HAMAP" id="MF_00093">
    <property type="entry name" value="Rel_fac_1"/>
    <property type="match status" value="1"/>
</dbReference>
<dbReference type="FunFam" id="3.30.70.1660:FF:000002">
    <property type="entry name" value="Peptide chain release factor 1"/>
    <property type="match status" value="1"/>
</dbReference>
<evidence type="ECO:0000256" key="1">
    <source>
        <dbReference type="ARBA" id="ARBA00002986"/>
    </source>
</evidence>
<feature type="modified residue" description="N5-methylglutamine" evidence="7">
    <location>
        <position position="234"/>
    </location>
</feature>
<dbReference type="EMBL" id="CP009910">
    <property type="protein sequence ID" value="AJA90027.1"/>
    <property type="molecule type" value="Genomic_DNA"/>
</dbReference>
<dbReference type="InterPro" id="IPR045853">
    <property type="entry name" value="Pep_chain_release_fac_I_sf"/>
</dbReference>
<dbReference type="GO" id="GO:0016149">
    <property type="term" value="F:translation release factor activity, codon specific"/>
    <property type="evidence" value="ECO:0007669"/>
    <property type="project" value="UniProtKB-UniRule"/>
</dbReference>
<reference evidence="12 13" key="1">
    <citation type="journal article" date="2015" name="Genome Announc.">
        <title>Genome Sequence of Borrelia chilensis VA1, a South American Member of the Lyme Borreliosis Group.</title>
        <authorList>
            <person name="Huang W."/>
            <person name="Ojaimi C."/>
            <person name="Fallon J.T."/>
            <person name="Travisany D."/>
            <person name="Maass A."/>
            <person name="Ivanova L."/>
            <person name="Tomova A."/>
            <person name="Gonzalez-Acuna D."/>
            <person name="Godfrey H.P."/>
            <person name="Cabello F.C."/>
        </authorList>
    </citation>
    <scope>NUCLEOTIDE SEQUENCE [LARGE SCALE GENOMIC DNA]</scope>
    <source>
        <strain evidence="12 13">VA1</strain>
    </source>
</reference>
<dbReference type="AlphaFoldDB" id="A0A0A7V1E9"/>
<comment type="PTM">
    <text evidence="7">Methylated by PrmC. Methylation increases the termination efficiency of RF1.</text>
</comment>
<evidence type="ECO:0000256" key="5">
    <source>
        <dbReference type="ARBA" id="ARBA00022490"/>
    </source>
</evidence>
<dbReference type="FunFam" id="3.30.70.1660:FF:000004">
    <property type="entry name" value="Peptide chain release factor 1"/>
    <property type="match status" value="1"/>
</dbReference>